<evidence type="ECO:0000313" key="2">
    <source>
        <dbReference type="EMBL" id="BBM37481.1"/>
    </source>
</evidence>
<protein>
    <recommendedName>
        <fullName evidence="4">Abortive infection protein-like C-terminal domain-containing protein</fullName>
    </recommendedName>
</protein>
<organism evidence="2 3">
    <name type="scientific">Leptotrichia hofstadii</name>
    <dbReference type="NCBI Taxonomy" id="157688"/>
    <lineage>
        <taxon>Bacteria</taxon>
        <taxon>Fusobacteriati</taxon>
        <taxon>Fusobacteriota</taxon>
        <taxon>Fusobacteriia</taxon>
        <taxon>Fusobacteriales</taxon>
        <taxon>Leptotrichiaceae</taxon>
        <taxon>Leptotrichia</taxon>
    </lineage>
</organism>
<dbReference type="AlphaFoldDB" id="A0A510JGG6"/>
<feature type="coiled-coil region" evidence="1">
    <location>
        <begin position="155"/>
        <end position="182"/>
    </location>
</feature>
<proteinExistence type="predicted"/>
<keyword evidence="1" id="KW-0175">Coiled coil</keyword>
<gene>
    <name evidence="2" type="ORF">JCM16775_0156</name>
</gene>
<accession>A0A510JGG6</accession>
<dbReference type="OrthoDB" id="5688165at2"/>
<dbReference type="EMBL" id="AP019823">
    <property type="protein sequence ID" value="BBM37481.1"/>
    <property type="molecule type" value="Genomic_DNA"/>
</dbReference>
<evidence type="ECO:0008006" key="4">
    <source>
        <dbReference type="Google" id="ProtNLM"/>
    </source>
</evidence>
<dbReference type="RefSeq" id="WP_026745396.1">
    <property type="nucleotide sequence ID" value="NZ_AP019823.1"/>
</dbReference>
<dbReference type="KEGG" id="lhf:JCM16775_0156"/>
<sequence>MENKIFSIPFLEYASKILGETNKGFSTAEIIRYCNSYSVQFNVEIPITSLEDKYPNKRTILLENLKKFSSTTQFFILSELCEISDIEKNPEVMELKKRLYEKYGELSPNKSSNELLIIKTKNNLKIYQKSYEKYEEGIKNFDKKGNNRHILDDMRFSLESLLKEILNNKKSLENQISILGESLEEKNISVEIRNLFTQVIRCYCKYQNENVKHNDKISEFEVKFIIEQTSVFINFIIDTLGNKKSYINGGN</sequence>
<name>A0A510JGG6_9FUSO</name>
<reference evidence="2 3" key="1">
    <citation type="submission" date="2019-07" db="EMBL/GenBank/DDBJ databases">
        <title>Complete Genome Sequence of Leptotrichia hofstadii Strain JCM16775.</title>
        <authorList>
            <person name="Watanabe S."/>
            <person name="Cui L."/>
        </authorList>
    </citation>
    <scope>NUCLEOTIDE SEQUENCE [LARGE SCALE GENOMIC DNA]</scope>
    <source>
        <strain evidence="2 3">JCM16775</strain>
    </source>
</reference>
<evidence type="ECO:0000313" key="3">
    <source>
        <dbReference type="Proteomes" id="UP000321892"/>
    </source>
</evidence>
<keyword evidence="3" id="KW-1185">Reference proteome</keyword>
<dbReference type="Proteomes" id="UP000321892">
    <property type="component" value="Chromosome"/>
</dbReference>
<evidence type="ECO:0000256" key="1">
    <source>
        <dbReference type="SAM" id="Coils"/>
    </source>
</evidence>